<accession>A0ABQ2FW75</accession>
<comment type="caution">
    <text evidence="8">The sequence shown here is derived from an EMBL/GenBank/DDBJ whole genome shotgun (WGS) entry which is preliminary data.</text>
</comment>
<dbReference type="EMBL" id="BMMI01000002">
    <property type="protein sequence ID" value="GGL58483.1"/>
    <property type="molecule type" value="Genomic_DNA"/>
</dbReference>
<dbReference type="Pfam" id="PF04138">
    <property type="entry name" value="GtrA_DPMS_TM"/>
    <property type="match status" value="1"/>
</dbReference>
<proteinExistence type="predicted"/>
<evidence type="ECO:0000256" key="2">
    <source>
        <dbReference type="ARBA" id="ARBA00022692"/>
    </source>
</evidence>
<evidence type="ECO:0000256" key="4">
    <source>
        <dbReference type="ARBA" id="ARBA00023136"/>
    </source>
</evidence>
<keyword evidence="2 6" id="KW-0812">Transmembrane</keyword>
<feature type="transmembrane region" description="Helical" evidence="6">
    <location>
        <begin position="65"/>
        <end position="85"/>
    </location>
</feature>
<protein>
    <recommendedName>
        <fullName evidence="7">GtrA/DPMS transmembrane domain-containing protein</fullName>
    </recommendedName>
</protein>
<sequence>MRQRRAGQAQWCSTGDRRWSSRRDDGPVTSASDQRTTGRVLVVPVHRAADRLVRRLSRDDGGGQFFRFVAVGGLANVLYALLFLLTAGAGAQAANLVGALASSVVANELHRRLTFRAGGRVSWHTAQWEGGGLALAGMVATSAALGWVATVAPGRGALGDLATVAVVTGAIGLIRFVALRWAFGARTPRCV</sequence>
<evidence type="ECO:0000256" key="6">
    <source>
        <dbReference type="SAM" id="Phobius"/>
    </source>
</evidence>
<reference evidence="9" key="1">
    <citation type="journal article" date="2019" name="Int. J. Syst. Evol. Microbiol.">
        <title>The Global Catalogue of Microorganisms (GCM) 10K type strain sequencing project: providing services to taxonomists for standard genome sequencing and annotation.</title>
        <authorList>
            <consortium name="The Broad Institute Genomics Platform"/>
            <consortium name="The Broad Institute Genome Sequencing Center for Infectious Disease"/>
            <person name="Wu L."/>
            <person name="Ma J."/>
        </authorList>
    </citation>
    <scope>NUCLEOTIDE SEQUENCE [LARGE SCALE GENOMIC DNA]</scope>
    <source>
        <strain evidence="9">CGMCC 4.5581</strain>
    </source>
</reference>
<evidence type="ECO:0000313" key="8">
    <source>
        <dbReference type="EMBL" id="GGL58483.1"/>
    </source>
</evidence>
<feature type="transmembrane region" description="Helical" evidence="6">
    <location>
        <begin position="161"/>
        <end position="183"/>
    </location>
</feature>
<gene>
    <name evidence="8" type="ORF">GCM10011589_13170</name>
</gene>
<evidence type="ECO:0000313" key="9">
    <source>
        <dbReference type="Proteomes" id="UP000648663"/>
    </source>
</evidence>
<keyword evidence="4 6" id="KW-0472">Membrane</keyword>
<evidence type="ECO:0000256" key="5">
    <source>
        <dbReference type="SAM" id="MobiDB-lite"/>
    </source>
</evidence>
<name>A0ABQ2FW75_9ACTN</name>
<organism evidence="8 9">
    <name type="scientific">Modestobacter marinus</name>
    <dbReference type="NCBI Taxonomy" id="477641"/>
    <lineage>
        <taxon>Bacteria</taxon>
        <taxon>Bacillati</taxon>
        <taxon>Actinomycetota</taxon>
        <taxon>Actinomycetes</taxon>
        <taxon>Geodermatophilales</taxon>
        <taxon>Geodermatophilaceae</taxon>
        <taxon>Modestobacter</taxon>
    </lineage>
</organism>
<feature type="region of interest" description="Disordered" evidence="5">
    <location>
        <begin position="1"/>
        <end position="35"/>
    </location>
</feature>
<comment type="subcellular location">
    <subcellularLocation>
        <location evidence="1">Membrane</location>
        <topology evidence="1">Multi-pass membrane protein</topology>
    </subcellularLocation>
</comment>
<feature type="transmembrane region" description="Helical" evidence="6">
    <location>
        <begin position="91"/>
        <end position="109"/>
    </location>
</feature>
<feature type="transmembrane region" description="Helical" evidence="6">
    <location>
        <begin position="130"/>
        <end position="149"/>
    </location>
</feature>
<dbReference type="InterPro" id="IPR007267">
    <property type="entry name" value="GtrA_DPMS_TM"/>
</dbReference>
<dbReference type="Proteomes" id="UP000648663">
    <property type="component" value="Unassembled WGS sequence"/>
</dbReference>
<feature type="domain" description="GtrA/DPMS transmembrane" evidence="7">
    <location>
        <begin position="67"/>
        <end position="181"/>
    </location>
</feature>
<keyword evidence="3 6" id="KW-1133">Transmembrane helix</keyword>
<evidence type="ECO:0000256" key="3">
    <source>
        <dbReference type="ARBA" id="ARBA00022989"/>
    </source>
</evidence>
<keyword evidence="9" id="KW-1185">Reference proteome</keyword>
<evidence type="ECO:0000259" key="7">
    <source>
        <dbReference type="Pfam" id="PF04138"/>
    </source>
</evidence>
<feature type="compositionally biased region" description="Basic and acidic residues" evidence="5">
    <location>
        <begin position="15"/>
        <end position="26"/>
    </location>
</feature>
<evidence type="ECO:0000256" key="1">
    <source>
        <dbReference type="ARBA" id="ARBA00004141"/>
    </source>
</evidence>